<evidence type="ECO:0000259" key="12">
    <source>
        <dbReference type="PROSITE" id="PS50109"/>
    </source>
</evidence>
<evidence type="ECO:0000256" key="4">
    <source>
        <dbReference type="ARBA" id="ARBA00022553"/>
    </source>
</evidence>
<dbReference type="InterPro" id="IPR003661">
    <property type="entry name" value="HisK_dim/P_dom"/>
</dbReference>
<keyword evidence="15" id="KW-1185">Reference proteome</keyword>
<dbReference type="SUPFAM" id="SSF47384">
    <property type="entry name" value="Homodimeric domain of signal transducing histidine kinase"/>
    <property type="match status" value="1"/>
</dbReference>
<dbReference type="Gene3D" id="3.30.565.10">
    <property type="entry name" value="Histidine kinase-like ATPase, C-terminal domain"/>
    <property type="match status" value="1"/>
</dbReference>
<comment type="catalytic activity">
    <reaction evidence="1">
        <text>ATP + protein L-histidine = ADP + protein N-phospho-L-histidine.</text>
        <dbReference type="EC" id="2.7.13.3"/>
    </reaction>
</comment>
<dbReference type="InterPro" id="IPR005467">
    <property type="entry name" value="His_kinase_dom"/>
</dbReference>
<dbReference type="SMART" id="SM00304">
    <property type="entry name" value="HAMP"/>
    <property type="match status" value="1"/>
</dbReference>
<dbReference type="InterPro" id="IPR003594">
    <property type="entry name" value="HATPase_dom"/>
</dbReference>
<keyword evidence="9" id="KW-0902">Two-component regulatory system</keyword>
<feature type="transmembrane region" description="Helical" evidence="11">
    <location>
        <begin position="172"/>
        <end position="193"/>
    </location>
</feature>
<keyword evidence="8 11" id="KW-1133">Transmembrane helix</keyword>
<dbReference type="Proteomes" id="UP001225598">
    <property type="component" value="Chromosome"/>
</dbReference>
<dbReference type="Gene3D" id="6.10.340.10">
    <property type="match status" value="1"/>
</dbReference>
<dbReference type="Pfam" id="PF00672">
    <property type="entry name" value="HAMP"/>
    <property type="match status" value="1"/>
</dbReference>
<dbReference type="CDD" id="cd00075">
    <property type="entry name" value="HATPase"/>
    <property type="match status" value="1"/>
</dbReference>
<keyword evidence="10 11" id="KW-0472">Membrane</keyword>
<evidence type="ECO:0000256" key="9">
    <source>
        <dbReference type="ARBA" id="ARBA00023012"/>
    </source>
</evidence>
<dbReference type="InterPro" id="IPR004358">
    <property type="entry name" value="Sig_transdc_His_kin-like_C"/>
</dbReference>
<evidence type="ECO:0000256" key="2">
    <source>
        <dbReference type="ARBA" id="ARBA00004236"/>
    </source>
</evidence>
<keyword evidence="6 11" id="KW-0812">Transmembrane</keyword>
<dbReference type="EMBL" id="CP126969">
    <property type="protein sequence ID" value="WIM67204.1"/>
    <property type="molecule type" value="Genomic_DNA"/>
</dbReference>
<dbReference type="InterPro" id="IPR050428">
    <property type="entry name" value="TCS_sensor_his_kinase"/>
</dbReference>
<dbReference type="InterPro" id="IPR036890">
    <property type="entry name" value="HATPase_C_sf"/>
</dbReference>
<reference evidence="14 15" key="1">
    <citation type="submission" date="2023-05" db="EMBL/GenBank/DDBJ databases">
        <title>Corynebacterium suedekumii sp. nov. and Corynebacterium breve sp. nov. isolated from raw cow's milk.</title>
        <authorList>
            <person name="Baer M.K."/>
            <person name="Mehl L."/>
            <person name="Hellmuth R."/>
            <person name="Marke G."/>
            <person name="Lipski A."/>
        </authorList>
    </citation>
    <scope>NUCLEOTIDE SEQUENCE [LARGE SCALE GENOMIC DNA]</scope>
    <source>
        <strain evidence="14 15">R4</strain>
    </source>
</reference>
<dbReference type="Pfam" id="PF00512">
    <property type="entry name" value="HisKA"/>
    <property type="match status" value="1"/>
</dbReference>
<dbReference type="CDD" id="cd00082">
    <property type="entry name" value="HisKA"/>
    <property type="match status" value="1"/>
</dbReference>
<evidence type="ECO:0000256" key="5">
    <source>
        <dbReference type="ARBA" id="ARBA00022679"/>
    </source>
</evidence>
<keyword evidence="7 14" id="KW-0418">Kinase</keyword>
<organism evidence="14 15">
    <name type="scientific">Corynebacterium breve</name>
    <dbReference type="NCBI Taxonomy" id="3049799"/>
    <lineage>
        <taxon>Bacteria</taxon>
        <taxon>Bacillati</taxon>
        <taxon>Actinomycetota</taxon>
        <taxon>Actinomycetes</taxon>
        <taxon>Mycobacteriales</taxon>
        <taxon>Corynebacteriaceae</taxon>
        <taxon>Corynebacterium</taxon>
    </lineage>
</organism>
<protein>
    <recommendedName>
        <fullName evidence="3">histidine kinase</fullName>
        <ecNumber evidence="3">2.7.13.3</ecNumber>
    </recommendedName>
</protein>
<evidence type="ECO:0000256" key="8">
    <source>
        <dbReference type="ARBA" id="ARBA00022989"/>
    </source>
</evidence>
<dbReference type="Gene3D" id="1.10.287.130">
    <property type="match status" value="1"/>
</dbReference>
<evidence type="ECO:0000256" key="11">
    <source>
        <dbReference type="SAM" id="Phobius"/>
    </source>
</evidence>
<accession>A0ABY8VG60</accession>
<keyword evidence="4" id="KW-0597">Phosphoprotein</keyword>
<gene>
    <name evidence="14" type="ORF">QP027_08745</name>
</gene>
<dbReference type="PRINTS" id="PR00344">
    <property type="entry name" value="BCTRLSENSOR"/>
</dbReference>
<evidence type="ECO:0000259" key="13">
    <source>
        <dbReference type="PROSITE" id="PS50885"/>
    </source>
</evidence>
<dbReference type="Pfam" id="PF02518">
    <property type="entry name" value="HATPase_c"/>
    <property type="match status" value="1"/>
</dbReference>
<dbReference type="EC" id="2.7.13.3" evidence="3"/>
<evidence type="ECO:0000313" key="14">
    <source>
        <dbReference type="EMBL" id="WIM67204.1"/>
    </source>
</evidence>
<feature type="domain" description="HAMP" evidence="13">
    <location>
        <begin position="195"/>
        <end position="247"/>
    </location>
</feature>
<dbReference type="PANTHER" id="PTHR45436:SF5">
    <property type="entry name" value="SENSOR HISTIDINE KINASE TRCS"/>
    <property type="match status" value="1"/>
</dbReference>
<dbReference type="PANTHER" id="PTHR45436">
    <property type="entry name" value="SENSOR HISTIDINE KINASE YKOH"/>
    <property type="match status" value="1"/>
</dbReference>
<evidence type="ECO:0000256" key="10">
    <source>
        <dbReference type="ARBA" id="ARBA00023136"/>
    </source>
</evidence>
<comment type="subcellular location">
    <subcellularLocation>
        <location evidence="2">Cell membrane</location>
    </subcellularLocation>
</comment>
<dbReference type="PROSITE" id="PS50109">
    <property type="entry name" value="HIS_KIN"/>
    <property type="match status" value="1"/>
</dbReference>
<dbReference type="CDD" id="cd06225">
    <property type="entry name" value="HAMP"/>
    <property type="match status" value="1"/>
</dbReference>
<dbReference type="SMART" id="SM00388">
    <property type="entry name" value="HisKA"/>
    <property type="match status" value="1"/>
</dbReference>
<proteinExistence type="predicted"/>
<dbReference type="SUPFAM" id="SSF55874">
    <property type="entry name" value="ATPase domain of HSP90 chaperone/DNA topoisomerase II/histidine kinase"/>
    <property type="match status" value="1"/>
</dbReference>
<dbReference type="InterPro" id="IPR036097">
    <property type="entry name" value="HisK_dim/P_sf"/>
</dbReference>
<dbReference type="PROSITE" id="PS50885">
    <property type="entry name" value="HAMP"/>
    <property type="match status" value="1"/>
</dbReference>
<evidence type="ECO:0000256" key="1">
    <source>
        <dbReference type="ARBA" id="ARBA00000085"/>
    </source>
</evidence>
<dbReference type="SUPFAM" id="SSF158472">
    <property type="entry name" value="HAMP domain-like"/>
    <property type="match status" value="1"/>
</dbReference>
<name>A0ABY8VG60_9CORY</name>
<dbReference type="InterPro" id="IPR003660">
    <property type="entry name" value="HAMP_dom"/>
</dbReference>
<evidence type="ECO:0000256" key="6">
    <source>
        <dbReference type="ARBA" id="ARBA00022692"/>
    </source>
</evidence>
<dbReference type="RefSeq" id="WP_284824119.1">
    <property type="nucleotide sequence ID" value="NZ_CP126969.1"/>
</dbReference>
<dbReference type="GO" id="GO:0016301">
    <property type="term" value="F:kinase activity"/>
    <property type="evidence" value="ECO:0007669"/>
    <property type="project" value="UniProtKB-KW"/>
</dbReference>
<feature type="domain" description="Histidine kinase" evidence="12">
    <location>
        <begin position="255"/>
        <end position="465"/>
    </location>
</feature>
<evidence type="ECO:0000256" key="3">
    <source>
        <dbReference type="ARBA" id="ARBA00012438"/>
    </source>
</evidence>
<dbReference type="SMART" id="SM00387">
    <property type="entry name" value="HATPase_c"/>
    <property type="match status" value="1"/>
</dbReference>
<sequence>MTKSPLQRSSLRRRVVLWTTLVVLLTMGAVFVLTRSFLIGQVTDSANAAVEQEIEEFNRFATEAVDPHTGEPFTTSRSLFEAYLSRQIPDDEEAMVGFVDNHMIQMDYSQLGGHHPEPLAYEDPLVAEIVNSPVPSGIWKDVHWAKVTVNQDDMFATVIYSAQDRADVNSNLWWIALISFGGLLASIVMAWLISGQVVAPIRRLQEVASSINNSDLTQRVPVDSDDEIGHLAETFNAMLDRLELAYLEQRQFVDDAGHELRTPITVVRGQLELLPTTPPEERQRSIDLATAELDRMSRMVNDMLTLAIADSGDFVKPESVDLTELTIEIDDKASTISQRAQLLEVAEGTATLDAERITEAVLELFSNALKYSDDSVEIGSTLHGSGTDEVVRFWVRDRGQGVSKERQAELFDRFKRGDQYAARPDGAGLGLSIVKAIAEAHGGRAYIESTTGLGSIFGIEIPTKPQRPKIGDPK</sequence>
<keyword evidence="5" id="KW-0808">Transferase</keyword>
<evidence type="ECO:0000313" key="15">
    <source>
        <dbReference type="Proteomes" id="UP001225598"/>
    </source>
</evidence>
<evidence type="ECO:0000256" key="7">
    <source>
        <dbReference type="ARBA" id="ARBA00022777"/>
    </source>
</evidence>